<comment type="caution">
    <text evidence="1">The sequence shown here is derived from an EMBL/GenBank/DDBJ whole genome shotgun (WGS) entry which is preliminary data.</text>
</comment>
<evidence type="ECO:0000313" key="1">
    <source>
        <dbReference type="EMBL" id="KAG7440634.1"/>
    </source>
</evidence>
<keyword evidence="2" id="KW-1185">Reference proteome</keyword>
<sequence>MTCVYPEQSFTYNSRRTAAQRSSLLLRQSLSTSSDPPVQSFFSLGYRSAGISSNIPWASAIEADLRRAVCDIQSGAIANWFKLIRDYRNPDWPKRKDREDRMWEISAWLWKSHDHDTELAAYHLLCRLQGNIIPRLHGVVRLPIAYTTLHPIIDTIRSLALDKVLDAFRAIEAENCVLHNDIHIGNVVLRDSDRSPVINDFGRAYVREPGCPDREWRGNVEGGADTQFMRRELLDPANGGWKKNVTSFVMPDYHYDKPVDFKKVWMNSEGTPTRCDSLSTEPEYASVRSRKFSVMRLSAAKSGLELRSFDGTVPTCLHVKGQTFRAEKATYIQPLTRQSSASSRSSLRKNLSVSSPTCGRLFTSSTMANQAQPRTDDDLYLPGSKLQFKFQAQGSTAFKDLAATVVKHFEPPTCSVVLLVKRPEHSQPYIVKLADRRLGYRNGLKTSVPWSSKLEDNLRQAVRKVYAGAVPNWFELIHDREKRPDQDDWEDWMWEVSTWNRSYIPRFFGVVHFPIASHSTPLHPITDLVQGLALEYIPGVSMENLKLGIDVSLREAENISSKVLDAFHAIEAEDCALRRKGGF</sequence>
<dbReference type="EMBL" id="MU250569">
    <property type="protein sequence ID" value="KAG7440634.1"/>
    <property type="molecule type" value="Genomic_DNA"/>
</dbReference>
<organism evidence="1 2">
    <name type="scientific">Guyanagaster necrorhizus</name>
    <dbReference type="NCBI Taxonomy" id="856835"/>
    <lineage>
        <taxon>Eukaryota</taxon>
        <taxon>Fungi</taxon>
        <taxon>Dikarya</taxon>
        <taxon>Basidiomycota</taxon>
        <taxon>Agaricomycotina</taxon>
        <taxon>Agaricomycetes</taxon>
        <taxon>Agaricomycetidae</taxon>
        <taxon>Agaricales</taxon>
        <taxon>Marasmiineae</taxon>
        <taxon>Physalacriaceae</taxon>
        <taxon>Guyanagaster</taxon>
    </lineage>
</organism>
<dbReference type="GeneID" id="66100235"/>
<evidence type="ECO:0000313" key="2">
    <source>
        <dbReference type="Proteomes" id="UP000812287"/>
    </source>
</evidence>
<dbReference type="InterPro" id="IPR011009">
    <property type="entry name" value="Kinase-like_dom_sf"/>
</dbReference>
<dbReference type="Proteomes" id="UP000812287">
    <property type="component" value="Unassembled WGS sequence"/>
</dbReference>
<dbReference type="OrthoDB" id="3250851at2759"/>
<dbReference type="RefSeq" id="XP_043034134.1">
    <property type="nucleotide sequence ID" value="XM_043177948.1"/>
</dbReference>
<dbReference type="AlphaFoldDB" id="A0A9P7VH63"/>
<proteinExistence type="predicted"/>
<evidence type="ECO:0008006" key="3">
    <source>
        <dbReference type="Google" id="ProtNLM"/>
    </source>
</evidence>
<name>A0A9P7VH63_9AGAR</name>
<protein>
    <recommendedName>
        <fullName evidence="3">Protein kinase domain-containing protein</fullName>
    </recommendedName>
</protein>
<dbReference type="SUPFAM" id="SSF56112">
    <property type="entry name" value="Protein kinase-like (PK-like)"/>
    <property type="match status" value="1"/>
</dbReference>
<reference evidence="1" key="1">
    <citation type="submission" date="2020-11" db="EMBL/GenBank/DDBJ databases">
        <title>Adaptations for nitrogen fixation in a non-lichenized fungal sporocarp promotes dispersal by wood-feeding termites.</title>
        <authorList>
            <consortium name="DOE Joint Genome Institute"/>
            <person name="Koch R.A."/>
            <person name="Yoon G."/>
            <person name="Arayal U."/>
            <person name="Lail K."/>
            <person name="Amirebrahimi M."/>
            <person name="Labutti K."/>
            <person name="Lipzen A."/>
            <person name="Riley R."/>
            <person name="Barry K."/>
            <person name="Henrissat B."/>
            <person name="Grigoriev I.V."/>
            <person name="Herr J.R."/>
            <person name="Aime M.C."/>
        </authorList>
    </citation>
    <scope>NUCLEOTIDE SEQUENCE</scope>
    <source>
        <strain evidence="1">MCA 3950</strain>
    </source>
</reference>
<accession>A0A9P7VH63</accession>
<gene>
    <name evidence="1" type="ORF">BT62DRAFT_1012571</name>
</gene>